<organism evidence="1 2">
    <name type="scientific">Palleniella muris</name>
    <dbReference type="NCBI Taxonomy" id="3038145"/>
    <lineage>
        <taxon>Bacteria</taxon>
        <taxon>Pseudomonadati</taxon>
        <taxon>Bacteroidota</taxon>
        <taxon>Bacteroidia</taxon>
        <taxon>Bacteroidales</taxon>
        <taxon>Prevotellaceae</taxon>
        <taxon>Palleniella</taxon>
    </lineage>
</organism>
<evidence type="ECO:0000313" key="2">
    <source>
        <dbReference type="Proteomes" id="UP000308886"/>
    </source>
</evidence>
<protein>
    <submittedName>
        <fullName evidence="1">Galactose mutarotase</fullName>
    </submittedName>
</protein>
<comment type="caution">
    <text evidence="1">The sequence shown here is derived from an EMBL/GenBank/DDBJ whole genome shotgun (WGS) entry which is preliminary data.</text>
</comment>
<reference evidence="1" key="1">
    <citation type="submission" date="2019-04" db="EMBL/GenBank/DDBJ databases">
        <title>Microbes associate with the intestines of laboratory mice.</title>
        <authorList>
            <person name="Navarre W."/>
            <person name="Wong E."/>
            <person name="Huang K."/>
            <person name="Tropini C."/>
            <person name="Ng K."/>
            <person name="Yu B."/>
        </authorList>
    </citation>
    <scope>NUCLEOTIDE SEQUENCE</scope>
    <source>
        <strain evidence="1">NM73_A23</strain>
    </source>
</reference>
<proteinExistence type="predicted"/>
<accession>A0AC61QPJ8</accession>
<name>A0AC61QPJ8_9BACT</name>
<gene>
    <name evidence="1" type="ORF">E5358_09500</name>
</gene>
<sequence length="356" mass="39619">MNNLSNLNPKDFKTEINGKKTELYILRNIKGYECAIANYGGAIVSLMVPDKDGQIADVIQGHDNIKDVINSAEPYLSTLIGRFGNRICKGRFTLNGKDYQLAINNGPNALHGGPTGYHAQVWDAIQMNEQTLVLKLNSPYGDEGFTGEMSITVEYTWTDDNELILDYMATTNKKTIVNLTHHAFFSLAGVANPTPTIDDLLCEVNADFYLPTDETSIPTGEILKVEGTPFDFRTQKPIGQDIDADDEQIKNGNGYDHCFVLNKKEVGELSFAARIVEPNSGRTMECWTTEPGVQMYTDNYATGYAIQHGCTAPRRSAICFEAQHFPDSPNRPYFPPVVLNPGEEYTQRTVYKFGTL</sequence>
<dbReference type="EMBL" id="SRZC01000014">
    <property type="protein sequence ID" value="TGX81753.1"/>
    <property type="molecule type" value="Genomic_DNA"/>
</dbReference>
<evidence type="ECO:0000313" key="1">
    <source>
        <dbReference type="EMBL" id="TGX81753.1"/>
    </source>
</evidence>
<dbReference type="Proteomes" id="UP000308886">
    <property type="component" value="Unassembled WGS sequence"/>
</dbReference>
<keyword evidence="2" id="KW-1185">Reference proteome</keyword>